<dbReference type="PANTHER" id="PTHR30146:SF109">
    <property type="entry name" value="HTH-TYPE TRANSCRIPTIONAL REGULATOR GALS"/>
    <property type="match status" value="1"/>
</dbReference>
<organism evidence="5 6">
    <name type="scientific">Priestia megaterium</name>
    <name type="common">Bacillus megaterium</name>
    <dbReference type="NCBI Taxonomy" id="1404"/>
    <lineage>
        <taxon>Bacteria</taxon>
        <taxon>Bacillati</taxon>
        <taxon>Bacillota</taxon>
        <taxon>Bacilli</taxon>
        <taxon>Bacillales</taxon>
        <taxon>Bacillaceae</taxon>
        <taxon>Priestia</taxon>
    </lineage>
</organism>
<name>A0A6H1NVT5_PRIMG</name>
<evidence type="ECO:0000259" key="4">
    <source>
        <dbReference type="PROSITE" id="PS50932"/>
    </source>
</evidence>
<sequence length="339" mass="38413">METKRANIKDVAKKANVSTATVSNVMNSSKFVKEDTRIRVLQAMEELNYTPSAVAKSLKGKDTKVIGLIIPILPNDTSADFFLSLSNGVESVLNKVGYKLVISNSHENINNELEQIDMFNTQFIEYIDGLIIAPTSNLGNETNEAFNRYPAVYVDRKPNSTKKVDTVYSNNYSVTYEAIEMMVKKKRRKIAFFSGPIDVSSTIERFEAYKDVLRRYQIELNEELIFVGESSFEEGYQMAKELFATQEVDGIIAVNNVIAMGVYKVLKEKNIQIPEEVSFIAYDDFNWMELTEPSITTIRQPSFEMGQTAAKLLLERLEDHAKKAEEICIESTIVLRNSL</sequence>
<feature type="domain" description="HTH lacI-type" evidence="4">
    <location>
        <begin position="6"/>
        <end position="60"/>
    </location>
</feature>
<keyword evidence="3" id="KW-0804">Transcription</keyword>
<dbReference type="GO" id="GO:0000976">
    <property type="term" value="F:transcription cis-regulatory region binding"/>
    <property type="evidence" value="ECO:0007669"/>
    <property type="project" value="TreeGrafter"/>
</dbReference>
<reference evidence="5 6" key="1">
    <citation type="submission" date="2020-04" db="EMBL/GenBank/DDBJ databases">
        <title>Genome-Wide Identification of 5-Methylcytosine Sites in Bacterial Genomes By High-Throughput Sequencing of MspJI Restriction Fragments.</title>
        <authorList>
            <person name="Wu V."/>
        </authorList>
    </citation>
    <scope>NUCLEOTIDE SEQUENCE [LARGE SCALE GENOMIC DNA]</scope>
    <source>
        <strain evidence="5 6">S2</strain>
    </source>
</reference>
<keyword evidence="2" id="KW-0238">DNA-binding</keyword>
<dbReference type="Proteomes" id="UP000501868">
    <property type="component" value="Chromosome"/>
</dbReference>
<dbReference type="SUPFAM" id="SSF47413">
    <property type="entry name" value="lambda repressor-like DNA-binding domains"/>
    <property type="match status" value="1"/>
</dbReference>
<dbReference type="SUPFAM" id="SSF53822">
    <property type="entry name" value="Periplasmic binding protein-like I"/>
    <property type="match status" value="1"/>
</dbReference>
<dbReference type="Pfam" id="PF00356">
    <property type="entry name" value="LacI"/>
    <property type="match status" value="1"/>
</dbReference>
<evidence type="ECO:0000313" key="6">
    <source>
        <dbReference type="Proteomes" id="UP000501868"/>
    </source>
</evidence>
<dbReference type="InterPro" id="IPR046335">
    <property type="entry name" value="LacI/GalR-like_sensor"/>
</dbReference>
<dbReference type="PANTHER" id="PTHR30146">
    <property type="entry name" value="LACI-RELATED TRANSCRIPTIONAL REPRESSOR"/>
    <property type="match status" value="1"/>
</dbReference>
<evidence type="ECO:0000313" key="5">
    <source>
        <dbReference type="EMBL" id="QIZ05376.1"/>
    </source>
</evidence>
<dbReference type="InterPro" id="IPR028082">
    <property type="entry name" value="Peripla_BP_I"/>
</dbReference>
<reference evidence="5 6" key="2">
    <citation type="submission" date="2020-04" db="EMBL/GenBank/DDBJ databases">
        <authorList>
            <person name="Fomenkov A."/>
            <person name="Anton B.P."/>
            <person name="Roberts R.J."/>
        </authorList>
    </citation>
    <scope>NUCLEOTIDE SEQUENCE [LARGE SCALE GENOMIC DNA]</scope>
    <source>
        <strain evidence="5 6">S2</strain>
    </source>
</reference>
<dbReference type="CDD" id="cd01392">
    <property type="entry name" value="HTH_LacI"/>
    <property type="match status" value="1"/>
</dbReference>
<protein>
    <submittedName>
        <fullName evidence="5">LacI family transcriptional regulator</fullName>
    </submittedName>
</protein>
<dbReference type="Pfam" id="PF13377">
    <property type="entry name" value="Peripla_BP_3"/>
    <property type="match status" value="1"/>
</dbReference>
<evidence type="ECO:0000256" key="2">
    <source>
        <dbReference type="ARBA" id="ARBA00023125"/>
    </source>
</evidence>
<proteinExistence type="predicted"/>
<dbReference type="SMART" id="SM00354">
    <property type="entry name" value="HTH_LACI"/>
    <property type="match status" value="1"/>
</dbReference>
<dbReference type="PROSITE" id="PS50932">
    <property type="entry name" value="HTH_LACI_2"/>
    <property type="match status" value="1"/>
</dbReference>
<dbReference type="CDD" id="cd06267">
    <property type="entry name" value="PBP1_LacI_sugar_binding-like"/>
    <property type="match status" value="1"/>
</dbReference>
<dbReference type="InterPro" id="IPR000843">
    <property type="entry name" value="HTH_LacI"/>
</dbReference>
<dbReference type="Gene3D" id="1.10.260.40">
    <property type="entry name" value="lambda repressor-like DNA-binding domains"/>
    <property type="match status" value="1"/>
</dbReference>
<gene>
    <name evidence="5" type="ORF">HFZ78_00175</name>
</gene>
<dbReference type="GO" id="GO:0003700">
    <property type="term" value="F:DNA-binding transcription factor activity"/>
    <property type="evidence" value="ECO:0007669"/>
    <property type="project" value="TreeGrafter"/>
</dbReference>
<dbReference type="EMBL" id="CP051128">
    <property type="protein sequence ID" value="QIZ05376.1"/>
    <property type="molecule type" value="Genomic_DNA"/>
</dbReference>
<accession>A0A6H1NVT5</accession>
<dbReference type="PROSITE" id="PS00356">
    <property type="entry name" value="HTH_LACI_1"/>
    <property type="match status" value="1"/>
</dbReference>
<keyword evidence="1" id="KW-0805">Transcription regulation</keyword>
<evidence type="ECO:0000256" key="1">
    <source>
        <dbReference type="ARBA" id="ARBA00023015"/>
    </source>
</evidence>
<dbReference type="AlphaFoldDB" id="A0A6H1NVT5"/>
<dbReference type="Gene3D" id="3.40.50.2300">
    <property type="match status" value="2"/>
</dbReference>
<evidence type="ECO:0000256" key="3">
    <source>
        <dbReference type="ARBA" id="ARBA00023163"/>
    </source>
</evidence>
<dbReference type="InterPro" id="IPR010982">
    <property type="entry name" value="Lambda_DNA-bd_dom_sf"/>
</dbReference>